<dbReference type="InterPro" id="IPR031823">
    <property type="entry name" value="TatT"/>
</dbReference>
<keyword evidence="1" id="KW-0732">Signal</keyword>
<organism evidence="2 3">
    <name type="scientific">Pseudohalioglobus lutimaris</name>
    <dbReference type="NCBI Taxonomy" id="1737061"/>
    <lineage>
        <taxon>Bacteria</taxon>
        <taxon>Pseudomonadati</taxon>
        <taxon>Pseudomonadota</taxon>
        <taxon>Gammaproteobacteria</taxon>
        <taxon>Cellvibrionales</taxon>
        <taxon>Halieaceae</taxon>
        <taxon>Pseudohalioglobus</taxon>
    </lineage>
</organism>
<evidence type="ECO:0000313" key="3">
    <source>
        <dbReference type="Proteomes" id="UP000235005"/>
    </source>
</evidence>
<sequence>MCLNRNYRPILAVVLLSLSPLLAASSLSETIQQDWDQANFGLAGDARKAALEELVETCVEAAARQPDDAELLTWCGIANSSYAGLASSFSAMKYARAARAMLEKAIDLSPNTLHGAASTSLGTLYFKVPGWPIGFGDNDKASELLKAGLALNPEGIDANYFYADYLLDQGDSAGARQYLESALEAPKRPGRELADEARRKEIEALLADIDGQ</sequence>
<feature type="signal peptide" evidence="1">
    <location>
        <begin position="1"/>
        <end position="23"/>
    </location>
</feature>
<dbReference type="Proteomes" id="UP000235005">
    <property type="component" value="Unassembled WGS sequence"/>
</dbReference>
<evidence type="ECO:0000313" key="2">
    <source>
        <dbReference type="EMBL" id="PLW68966.1"/>
    </source>
</evidence>
<dbReference type="SUPFAM" id="SSF48452">
    <property type="entry name" value="TPR-like"/>
    <property type="match status" value="1"/>
</dbReference>
<comment type="caution">
    <text evidence="2">The sequence shown here is derived from an EMBL/GenBank/DDBJ whole genome shotgun (WGS) entry which is preliminary data.</text>
</comment>
<dbReference type="OrthoDB" id="9812424at2"/>
<proteinExistence type="predicted"/>
<dbReference type="EMBL" id="PKUS01000010">
    <property type="protein sequence ID" value="PLW68966.1"/>
    <property type="molecule type" value="Genomic_DNA"/>
</dbReference>
<name>A0A2N5X389_9GAMM</name>
<dbReference type="InterPro" id="IPR011990">
    <property type="entry name" value="TPR-like_helical_dom_sf"/>
</dbReference>
<dbReference type="Gene3D" id="1.25.40.10">
    <property type="entry name" value="Tetratricopeptide repeat domain"/>
    <property type="match status" value="1"/>
</dbReference>
<dbReference type="Pfam" id="PF16811">
    <property type="entry name" value="TAtT"/>
    <property type="match status" value="1"/>
</dbReference>
<evidence type="ECO:0000256" key="1">
    <source>
        <dbReference type="SAM" id="SignalP"/>
    </source>
</evidence>
<feature type="chain" id="PRO_5014788643" evidence="1">
    <location>
        <begin position="24"/>
        <end position="212"/>
    </location>
</feature>
<protein>
    <submittedName>
        <fullName evidence="2">Uncharacterized protein</fullName>
    </submittedName>
</protein>
<gene>
    <name evidence="2" type="ORF">C0039_10115</name>
</gene>
<keyword evidence="3" id="KW-1185">Reference proteome</keyword>
<reference evidence="2 3" key="1">
    <citation type="submission" date="2018-01" db="EMBL/GenBank/DDBJ databases">
        <title>The draft genome sequence of Halioglobus lutimaris HF004.</title>
        <authorList>
            <person name="Du Z.-J."/>
            <person name="Shi M.-J."/>
        </authorList>
    </citation>
    <scope>NUCLEOTIDE SEQUENCE [LARGE SCALE GENOMIC DNA]</scope>
    <source>
        <strain evidence="2 3">HF004</strain>
    </source>
</reference>
<dbReference type="RefSeq" id="WP_101517983.1">
    <property type="nucleotide sequence ID" value="NZ_PKUS01000010.1"/>
</dbReference>
<dbReference type="AlphaFoldDB" id="A0A2N5X389"/>
<accession>A0A2N5X389</accession>